<feature type="region of interest" description="Disordered" evidence="1">
    <location>
        <begin position="279"/>
        <end position="361"/>
    </location>
</feature>
<sequence length="361" mass="41319">MSESRHNSDGTTGNRRRRREDEGDAKENDNQLLDHVDSYVPKTLGAVASDLALIRRQRFGDVSSMNVCYNNISFSHMSTSEMVDHAIKMQDQYGNGFDRVDTLYVFYNKKDRTENDLEEPRLHSIENPIQPPAKGPRSRENVVIGRRPQVDEAPPDARTPINFYGSINRCRQGEDEEDVEVIDNRLLDRVDSDRTKELGAMASDLALAWNKIVGGAPEMDVRDPNINMTFSHLPTSEMVDHATREHDRYGNNFDQVDVPHFYHKNDSRKDDMEELRLHAIENPRQPPAKRPRNRENVMMIGRRPQVDTTPSVATTPRQNPKSDTGVEPLPHHSQRSGEHHRQPSHAGSQGEQHIQLSRDRK</sequence>
<name>A0AAV9SXE7_9PEZI</name>
<dbReference type="Proteomes" id="UP001327957">
    <property type="component" value="Unassembled WGS sequence"/>
</dbReference>
<feature type="region of interest" description="Disordered" evidence="1">
    <location>
        <begin position="1"/>
        <end position="33"/>
    </location>
</feature>
<feature type="compositionally biased region" description="Basic and acidic residues" evidence="1">
    <location>
        <begin position="19"/>
        <end position="33"/>
    </location>
</feature>
<dbReference type="EMBL" id="JASAOK010000047">
    <property type="protein sequence ID" value="KAK6209607.1"/>
    <property type="molecule type" value="Genomic_DNA"/>
</dbReference>
<gene>
    <name evidence="2" type="ORF">QIS74_11191</name>
</gene>
<accession>A0AAV9SXE7</accession>
<reference evidence="2 3" key="1">
    <citation type="submission" date="2023-04" db="EMBL/GenBank/DDBJ databases">
        <title>Colletotrichum tabacum stain YC1 causing leaf anthracnose on Nicotiana tabacum(L.) cv.</title>
        <authorList>
            <person name="Ji Z."/>
            <person name="Wang M."/>
            <person name="Zhang J."/>
            <person name="Wang N."/>
            <person name="Zhou Z."/>
        </authorList>
    </citation>
    <scope>NUCLEOTIDE SEQUENCE [LARGE SCALE GENOMIC DNA]</scope>
    <source>
        <strain evidence="2 3">YC1</strain>
    </source>
</reference>
<organism evidence="2 3">
    <name type="scientific">Colletotrichum tabaci</name>
    <dbReference type="NCBI Taxonomy" id="1209068"/>
    <lineage>
        <taxon>Eukaryota</taxon>
        <taxon>Fungi</taxon>
        <taxon>Dikarya</taxon>
        <taxon>Ascomycota</taxon>
        <taxon>Pezizomycotina</taxon>
        <taxon>Sordariomycetes</taxon>
        <taxon>Hypocreomycetidae</taxon>
        <taxon>Glomerellales</taxon>
        <taxon>Glomerellaceae</taxon>
        <taxon>Colletotrichum</taxon>
        <taxon>Colletotrichum destructivum species complex</taxon>
    </lineage>
</organism>
<feature type="compositionally biased region" description="Polar residues" evidence="1">
    <location>
        <begin position="345"/>
        <end position="355"/>
    </location>
</feature>
<proteinExistence type="predicted"/>
<comment type="caution">
    <text evidence="2">The sequence shown here is derived from an EMBL/GenBank/DDBJ whole genome shotgun (WGS) entry which is preliminary data.</text>
</comment>
<feature type="compositionally biased region" description="Polar residues" evidence="1">
    <location>
        <begin position="306"/>
        <end position="322"/>
    </location>
</feature>
<protein>
    <submittedName>
        <fullName evidence="2">Uncharacterized protein</fullName>
    </submittedName>
</protein>
<dbReference type="AlphaFoldDB" id="A0AAV9SXE7"/>
<keyword evidence="3" id="KW-1185">Reference proteome</keyword>
<evidence type="ECO:0000256" key="1">
    <source>
        <dbReference type="SAM" id="MobiDB-lite"/>
    </source>
</evidence>
<evidence type="ECO:0000313" key="2">
    <source>
        <dbReference type="EMBL" id="KAK6209607.1"/>
    </source>
</evidence>
<evidence type="ECO:0000313" key="3">
    <source>
        <dbReference type="Proteomes" id="UP001327957"/>
    </source>
</evidence>